<dbReference type="Proteomes" id="UP000246661">
    <property type="component" value="Unassembled WGS sequence"/>
</dbReference>
<protein>
    <recommendedName>
        <fullName evidence="3">ThiF family protein</fullName>
    </recommendedName>
</protein>
<keyword evidence="2" id="KW-1185">Reference proteome</keyword>
<comment type="caution">
    <text evidence="1">The sequence shown here is derived from an EMBL/GenBank/DDBJ whole genome shotgun (WGS) entry which is preliminary data.</text>
</comment>
<dbReference type="Gene3D" id="3.40.50.720">
    <property type="entry name" value="NAD(P)-binding Rossmann-like Domain"/>
    <property type="match status" value="1"/>
</dbReference>
<gene>
    <name evidence="1" type="ORF">JD79_02177</name>
</gene>
<evidence type="ECO:0000313" key="1">
    <source>
        <dbReference type="EMBL" id="PWW23014.1"/>
    </source>
</evidence>
<dbReference type="RefSeq" id="WP_245900006.1">
    <property type="nucleotide sequence ID" value="NZ_QGTX01000001.1"/>
</dbReference>
<sequence>MVLARPWAASDPLSAGLQDAGVAHLVAAVRGDTGVVGPLVVPGVTSCLRCGDLHRRDAHPHWPVLAAQLTAADAPGGATLTCWATALVAAQQALAYLDGSGSPAALSASVELGPPGLVPRLRPWPPHASCGCRGDDRPSG</sequence>
<dbReference type="EMBL" id="QGTX01000001">
    <property type="protein sequence ID" value="PWW23014.1"/>
    <property type="molecule type" value="Genomic_DNA"/>
</dbReference>
<evidence type="ECO:0000313" key="2">
    <source>
        <dbReference type="Proteomes" id="UP000246661"/>
    </source>
</evidence>
<proteinExistence type="predicted"/>
<accession>A0A317QJE2</accession>
<reference evidence="2" key="1">
    <citation type="submission" date="2018-05" db="EMBL/GenBank/DDBJ databases">
        <authorList>
            <person name="Klenk H.-P."/>
            <person name="Huntemann M."/>
            <person name="Clum A."/>
            <person name="Pillay M."/>
            <person name="Palaniappan K."/>
            <person name="Varghese N."/>
            <person name="Mikhailova N."/>
            <person name="Stamatis D."/>
            <person name="Reddy T."/>
            <person name="Daum C."/>
            <person name="Shapiro N."/>
            <person name="Ivanova N."/>
            <person name="Kyrpides N."/>
            <person name="Woyke T."/>
        </authorList>
    </citation>
    <scope>NUCLEOTIDE SEQUENCE [LARGE SCALE GENOMIC DNA]</scope>
    <source>
        <strain evidence="2">DSM 45417</strain>
    </source>
</reference>
<dbReference type="AlphaFoldDB" id="A0A317QJE2"/>
<evidence type="ECO:0008006" key="3">
    <source>
        <dbReference type="Google" id="ProtNLM"/>
    </source>
</evidence>
<name>A0A317QJE2_9ACTN</name>
<organism evidence="1 2">
    <name type="scientific">Geodermatophilus normandii</name>
    <dbReference type="NCBI Taxonomy" id="1137989"/>
    <lineage>
        <taxon>Bacteria</taxon>
        <taxon>Bacillati</taxon>
        <taxon>Actinomycetota</taxon>
        <taxon>Actinomycetes</taxon>
        <taxon>Geodermatophilales</taxon>
        <taxon>Geodermatophilaceae</taxon>
        <taxon>Geodermatophilus</taxon>
    </lineage>
</organism>